<feature type="domain" description="C2H2-type" evidence="6">
    <location>
        <begin position="205"/>
        <end position="224"/>
    </location>
</feature>
<feature type="domain" description="C2H2-type" evidence="6">
    <location>
        <begin position="177"/>
        <end position="204"/>
    </location>
</feature>
<dbReference type="InterPro" id="IPR013087">
    <property type="entry name" value="Znf_C2H2_type"/>
</dbReference>
<dbReference type="Gene3D" id="3.30.160.60">
    <property type="entry name" value="Classic Zinc Finger"/>
    <property type="match status" value="3"/>
</dbReference>
<dbReference type="Proteomes" id="UP001314169">
    <property type="component" value="Chromosome 5"/>
</dbReference>
<evidence type="ECO:0000313" key="8">
    <source>
        <dbReference type="EMBL" id="CAK6445750.1"/>
    </source>
</evidence>
<dbReference type="Gene3D" id="6.10.140.140">
    <property type="match status" value="1"/>
</dbReference>
<evidence type="ECO:0000256" key="3">
    <source>
        <dbReference type="ARBA" id="ARBA00022771"/>
    </source>
</evidence>
<dbReference type="InterPro" id="IPR001909">
    <property type="entry name" value="KRAB"/>
</dbReference>
<sequence>MVLFPTCVQSPLYPAPPQKGCKEEEGFVNGFLTSGLTDMVTFKDVAVEFTQEEWALLDPSQKTLYKDVMLENCRNLASLGYHVDKLTLISQLEQEDKVMTEGRGILPGICSDLETILKTKWLTPKKHVFRKKRSNGVKEERNQVGMKLNECNQCFKVFSTKSNLTQHKRIHTGEKPYDCNQCGKSFSSRSYLTIHKRIHNGEKPYECNDCGKAFNDPSSLRLHKPDARRFVQEWAFFPLTASTFFALAGATFPCFPEAWSI</sequence>
<dbReference type="CDD" id="cd07765">
    <property type="entry name" value="KRAB_A-box"/>
    <property type="match status" value="1"/>
</dbReference>
<evidence type="ECO:0000259" key="7">
    <source>
        <dbReference type="PROSITE" id="PS50805"/>
    </source>
</evidence>
<gene>
    <name evidence="8" type="ORF">MPIPNATIZW_LOCUS14056</name>
</gene>
<dbReference type="EMBL" id="OY882862">
    <property type="protein sequence ID" value="CAK6445750.1"/>
    <property type="molecule type" value="Genomic_DNA"/>
</dbReference>
<dbReference type="PANTHER" id="PTHR23234:SF10">
    <property type="entry name" value="RIKEN CDNA 6720489N17 GENE-RELATED"/>
    <property type="match status" value="1"/>
</dbReference>
<keyword evidence="3 5" id="KW-0863">Zinc-finger</keyword>
<dbReference type="InterPro" id="IPR036236">
    <property type="entry name" value="Znf_C2H2_sf"/>
</dbReference>
<dbReference type="PROSITE" id="PS50805">
    <property type="entry name" value="KRAB"/>
    <property type="match status" value="1"/>
</dbReference>
<dbReference type="InterPro" id="IPR036051">
    <property type="entry name" value="KRAB_dom_sf"/>
</dbReference>
<evidence type="ECO:0000256" key="5">
    <source>
        <dbReference type="PROSITE-ProRule" id="PRU00042"/>
    </source>
</evidence>
<feature type="domain" description="C2H2-type" evidence="6">
    <location>
        <begin position="149"/>
        <end position="176"/>
    </location>
</feature>
<dbReference type="SMART" id="SM00355">
    <property type="entry name" value="ZnF_C2H2"/>
    <property type="match status" value="3"/>
</dbReference>
<evidence type="ECO:0000256" key="2">
    <source>
        <dbReference type="ARBA" id="ARBA00022737"/>
    </source>
</evidence>
<keyword evidence="2" id="KW-0677">Repeat</keyword>
<dbReference type="SMART" id="SM00349">
    <property type="entry name" value="KRAB"/>
    <property type="match status" value="1"/>
</dbReference>
<dbReference type="InterPro" id="IPR050758">
    <property type="entry name" value="Znf_C2H2-type"/>
</dbReference>
<dbReference type="PROSITE" id="PS50157">
    <property type="entry name" value="ZINC_FINGER_C2H2_2"/>
    <property type="match status" value="3"/>
</dbReference>
<feature type="domain" description="KRAB" evidence="7">
    <location>
        <begin position="40"/>
        <end position="111"/>
    </location>
</feature>
<evidence type="ECO:0000259" key="6">
    <source>
        <dbReference type="PROSITE" id="PS50157"/>
    </source>
</evidence>
<accession>A0ABP0A8Z7</accession>
<evidence type="ECO:0000256" key="1">
    <source>
        <dbReference type="ARBA" id="ARBA00022723"/>
    </source>
</evidence>
<proteinExistence type="predicted"/>
<organism evidence="8 9">
    <name type="scientific">Pipistrellus nathusii</name>
    <name type="common">Nathusius' pipistrelle</name>
    <dbReference type="NCBI Taxonomy" id="59473"/>
    <lineage>
        <taxon>Eukaryota</taxon>
        <taxon>Metazoa</taxon>
        <taxon>Chordata</taxon>
        <taxon>Craniata</taxon>
        <taxon>Vertebrata</taxon>
        <taxon>Euteleostomi</taxon>
        <taxon>Mammalia</taxon>
        <taxon>Eutheria</taxon>
        <taxon>Laurasiatheria</taxon>
        <taxon>Chiroptera</taxon>
        <taxon>Yangochiroptera</taxon>
        <taxon>Vespertilionidae</taxon>
        <taxon>Pipistrellus</taxon>
    </lineage>
</organism>
<name>A0ABP0A8Z7_PIPNA</name>
<dbReference type="PROSITE" id="PS00028">
    <property type="entry name" value="ZINC_FINGER_C2H2_1"/>
    <property type="match status" value="2"/>
</dbReference>
<dbReference type="SUPFAM" id="SSF109640">
    <property type="entry name" value="KRAB domain (Kruppel-associated box)"/>
    <property type="match status" value="1"/>
</dbReference>
<evidence type="ECO:0008006" key="10">
    <source>
        <dbReference type="Google" id="ProtNLM"/>
    </source>
</evidence>
<dbReference type="PANTHER" id="PTHR23234">
    <property type="entry name" value="ZNF44 PROTEIN"/>
    <property type="match status" value="1"/>
</dbReference>
<evidence type="ECO:0000313" key="9">
    <source>
        <dbReference type="Proteomes" id="UP001314169"/>
    </source>
</evidence>
<reference evidence="8" key="1">
    <citation type="submission" date="2023-12" db="EMBL/GenBank/DDBJ databases">
        <authorList>
            <person name="Brown T."/>
        </authorList>
    </citation>
    <scope>NUCLEOTIDE SEQUENCE</scope>
</reference>
<dbReference type="SUPFAM" id="SSF57667">
    <property type="entry name" value="beta-beta-alpha zinc fingers"/>
    <property type="match status" value="2"/>
</dbReference>
<evidence type="ECO:0000256" key="4">
    <source>
        <dbReference type="ARBA" id="ARBA00022833"/>
    </source>
</evidence>
<keyword evidence="1" id="KW-0479">Metal-binding</keyword>
<keyword evidence="9" id="KW-1185">Reference proteome</keyword>
<keyword evidence="4" id="KW-0862">Zinc</keyword>
<dbReference type="Pfam" id="PF00096">
    <property type="entry name" value="zf-C2H2"/>
    <property type="match status" value="3"/>
</dbReference>
<dbReference type="Pfam" id="PF01352">
    <property type="entry name" value="KRAB"/>
    <property type="match status" value="1"/>
</dbReference>
<protein>
    <recommendedName>
        <fullName evidence="10">Zinc finger protein 557</fullName>
    </recommendedName>
</protein>